<protein>
    <submittedName>
        <fullName evidence="4">Transposase</fullName>
    </submittedName>
</protein>
<dbReference type="PANTHER" id="PTHR33408">
    <property type="entry name" value="TRANSPOSASE"/>
    <property type="match status" value="1"/>
</dbReference>
<name>A0A0U2WZI6_9GAMM</name>
<dbReference type="RefSeq" id="WP_058373448.1">
    <property type="nucleotide sequence ID" value="NZ_CP011034.1"/>
</dbReference>
<dbReference type="OrthoDB" id="9182628at2"/>
<dbReference type="PATRIC" id="fig|1315283.4.peg.1715"/>
<evidence type="ECO:0000313" key="5">
    <source>
        <dbReference type="Proteomes" id="UP000065261"/>
    </source>
</evidence>
<sequence length="512" mass="58180">MANYKPDLSCQNKFIPINFAEQILPGTFEYALCYIVENKLDLSGFDAWYNNDKTGAAAYPPSVMLKIILLGYAHGLISSRRIAKACENNILFMSVSGDIQPHYTSIAGFVAKMHEQIEPLFTQVLMICDEEGLIGRNMFAIDGCKLKSNASKEWSGTFDELGRKKAKLERASKRIIERHQSQDELGEELITQDLKQKEKLDKSADKITEFLATHKEKTGSKGKPVKSNITDPDSAKMTTSKGTIQGYNGIAINDDKHQIILQAQAWGSVGEQQTLQPAIAQLKQQLAKLNTEKRADEPTIKFTADSGFNSEVNLEFMAKSGFDTYIADNQFRKRNPLFKASETYETEQEKRRLKRSKGKPRLFTSDDFHYDEATQTCRCPAGNAMWRSGINVNSHNQKYTRFCGYLKDCKTCPLQQQCMRKPPIKTGRQVQFINNESRKKLSYVDKMKVKIDSPIGRRQYSKRLGCIEPVFGNITVNKGMNKLTLRGQMKVNAQWQLYCLVHNIEKLQNTMH</sequence>
<evidence type="ECO:0000313" key="4">
    <source>
        <dbReference type="EMBL" id="ALS33121.1"/>
    </source>
</evidence>
<dbReference type="Pfam" id="PF05598">
    <property type="entry name" value="DUF772"/>
    <property type="match status" value="1"/>
</dbReference>
<evidence type="ECO:0000259" key="3">
    <source>
        <dbReference type="Pfam" id="PF13751"/>
    </source>
</evidence>
<dbReference type="PANTHER" id="PTHR33408:SF2">
    <property type="entry name" value="TRANSPOSASE DDE DOMAIN-CONTAINING PROTEIN"/>
    <property type="match status" value="1"/>
</dbReference>
<evidence type="ECO:0000259" key="2">
    <source>
        <dbReference type="Pfam" id="PF05598"/>
    </source>
</evidence>
<dbReference type="AlphaFoldDB" id="A0A0U2WZI6"/>
<dbReference type="Proteomes" id="UP000065261">
    <property type="component" value="Chromosome I"/>
</dbReference>
<dbReference type="EMBL" id="CP011034">
    <property type="protein sequence ID" value="ALS33121.1"/>
    <property type="molecule type" value="Genomic_DNA"/>
</dbReference>
<dbReference type="InterPro" id="IPR008490">
    <property type="entry name" value="Transposase_InsH_N"/>
</dbReference>
<feature type="region of interest" description="Disordered" evidence="1">
    <location>
        <begin position="216"/>
        <end position="237"/>
    </location>
</feature>
<feature type="domain" description="Transposase InsH N-terminal" evidence="2">
    <location>
        <begin position="24"/>
        <end position="110"/>
    </location>
</feature>
<proteinExistence type="predicted"/>
<reference evidence="4 5" key="1">
    <citation type="submission" date="2015-03" db="EMBL/GenBank/DDBJ databases">
        <authorList>
            <person name="Murphy D."/>
        </authorList>
    </citation>
    <scope>NUCLEOTIDE SEQUENCE [LARGE SCALE GENOMIC DNA]</scope>
    <source>
        <strain evidence="4 5">KMM 520</strain>
    </source>
</reference>
<dbReference type="KEGG" id="ptn:PTRA_a1987"/>
<dbReference type="InterPro" id="IPR025668">
    <property type="entry name" value="Tnp_DDE_dom"/>
</dbReference>
<feature type="domain" description="Transposase DDE" evidence="3">
    <location>
        <begin position="379"/>
        <end position="507"/>
    </location>
</feature>
<feature type="compositionally biased region" description="Polar residues" evidence="1">
    <location>
        <begin position="227"/>
        <end position="237"/>
    </location>
</feature>
<gene>
    <name evidence="4" type="ORF">PTRA_a1987</name>
</gene>
<accession>A0A0U2WZI6</accession>
<dbReference type="Pfam" id="PF13751">
    <property type="entry name" value="DDE_Tnp_1_6"/>
    <property type="match status" value="1"/>
</dbReference>
<evidence type="ECO:0000256" key="1">
    <source>
        <dbReference type="SAM" id="MobiDB-lite"/>
    </source>
</evidence>
<organism evidence="4">
    <name type="scientific">Pseudoalteromonas translucida KMM 520</name>
    <dbReference type="NCBI Taxonomy" id="1315283"/>
    <lineage>
        <taxon>Bacteria</taxon>
        <taxon>Pseudomonadati</taxon>
        <taxon>Pseudomonadota</taxon>
        <taxon>Gammaproteobacteria</taxon>
        <taxon>Alteromonadales</taxon>
        <taxon>Pseudoalteromonadaceae</taxon>
        <taxon>Pseudoalteromonas</taxon>
    </lineage>
</organism>